<dbReference type="AlphaFoldDB" id="A0A8H3I9Y5"/>
<protein>
    <submittedName>
        <fullName evidence="1">Uncharacterized protein</fullName>
    </submittedName>
</protein>
<proteinExistence type="predicted"/>
<name>A0A8H3I9Y5_9LECA</name>
<gene>
    <name evidence="1" type="ORF">IMSHALPRED_003970</name>
</gene>
<organism evidence="1 2">
    <name type="scientific">Imshaugia aleurites</name>
    <dbReference type="NCBI Taxonomy" id="172621"/>
    <lineage>
        <taxon>Eukaryota</taxon>
        <taxon>Fungi</taxon>
        <taxon>Dikarya</taxon>
        <taxon>Ascomycota</taxon>
        <taxon>Pezizomycotina</taxon>
        <taxon>Lecanoromycetes</taxon>
        <taxon>OSLEUM clade</taxon>
        <taxon>Lecanoromycetidae</taxon>
        <taxon>Lecanorales</taxon>
        <taxon>Lecanorineae</taxon>
        <taxon>Parmeliaceae</taxon>
        <taxon>Imshaugia</taxon>
    </lineage>
</organism>
<accession>A0A8H3I9Y5</accession>
<comment type="caution">
    <text evidence="1">The sequence shown here is derived from an EMBL/GenBank/DDBJ whole genome shotgun (WGS) entry which is preliminary data.</text>
</comment>
<dbReference type="EMBL" id="CAJPDT010000002">
    <property type="protein sequence ID" value="CAF9905769.1"/>
    <property type="molecule type" value="Genomic_DNA"/>
</dbReference>
<dbReference type="Proteomes" id="UP000664534">
    <property type="component" value="Unassembled WGS sequence"/>
</dbReference>
<evidence type="ECO:0000313" key="2">
    <source>
        <dbReference type="Proteomes" id="UP000664534"/>
    </source>
</evidence>
<reference evidence="1" key="1">
    <citation type="submission" date="2021-03" db="EMBL/GenBank/DDBJ databases">
        <authorList>
            <person name="Tagirdzhanova G."/>
        </authorList>
    </citation>
    <scope>NUCLEOTIDE SEQUENCE</scope>
</reference>
<sequence>MGGNASFRLPREVRDLIYTNLLRSCVYVIVNPKAYSRHPSSDFAYCIPDYRPPPYSGLLLASKTISAELQEALYRECGFRAYLCQYADRILPALRPRIFDRIQKVELILDLRLCPQVSRLDGENPGLDWWYPRSQVTGRDLPDPTKYYREFFEAFRGRQVHGVRRKYCHVTIANIVILYLNDSNGKLVHAGFYQDFLRTCKTFVDFEVVVLELKETPPDCHWCQPQELWYRAAVEPAEDAVDAGRPFEALIKKLATTLEPYLGLCAEYDRGKFRCLEYRPSDPLNAQGQVSYLDELGD</sequence>
<evidence type="ECO:0000313" key="1">
    <source>
        <dbReference type="EMBL" id="CAF9905769.1"/>
    </source>
</evidence>
<dbReference type="OrthoDB" id="62952at2759"/>
<keyword evidence="2" id="KW-1185">Reference proteome</keyword>